<sequence>MACNGARQYAQVWVSPSGKLNRRCAAWYLLCKACRLLPLNSAEGVPLPEYAQIRGAVGHQLRGIDRWLAVGPRRIGRRAPGSMTRIRQPRHFHSG</sequence>
<gene>
    <name evidence="1" type="ORF">ERS007703_02999</name>
</gene>
<reference evidence="2" key="1">
    <citation type="submission" date="2015-03" db="EMBL/GenBank/DDBJ databases">
        <authorList>
            <consortium name="Pathogen Informatics"/>
        </authorList>
    </citation>
    <scope>NUCLEOTIDE SEQUENCE [LARGE SCALE GENOMIC DNA]</scope>
    <source>
        <strain evidence="2">K00500041</strain>
    </source>
</reference>
<dbReference type="EMBL" id="CSAE01000370">
    <property type="protein sequence ID" value="COW18676.1"/>
    <property type="molecule type" value="Genomic_DNA"/>
</dbReference>
<dbReference type="Proteomes" id="UP000038802">
    <property type="component" value="Unassembled WGS sequence"/>
</dbReference>
<evidence type="ECO:0000313" key="1">
    <source>
        <dbReference type="EMBL" id="COW18676.1"/>
    </source>
</evidence>
<organism evidence="1 2">
    <name type="scientific">Mycobacterium tuberculosis</name>
    <dbReference type="NCBI Taxonomy" id="1773"/>
    <lineage>
        <taxon>Bacteria</taxon>
        <taxon>Bacillati</taxon>
        <taxon>Actinomycetota</taxon>
        <taxon>Actinomycetes</taxon>
        <taxon>Mycobacteriales</taxon>
        <taxon>Mycobacteriaceae</taxon>
        <taxon>Mycobacterium</taxon>
        <taxon>Mycobacterium tuberculosis complex</taxon>
    </lineage>
</organism>
<evidence type="ECO:0000313" key="2">
    <source>
        <dbReference type="Proteomes" id="UP000038802"/>
    </source>
</evidence>
<protein>
    <submittedName>
        <fullName evidence="1">Uncharacterized protein</fullName>
    </submittedName>
</protein>
<accession>A0A0U0SKG2</accession>
<name>A0A0U0SKG2_MYCTX</name>
<dbReference type="AlphaFoldDB" id="A0A0U0SKG2"/>
<proteinExistence type="predicted"/>